<protein>
    <submittedName>
        <fullName evidence="3">Replication initiation protein</fullName>
    </submittedName>
</protein>
<gene>
    <name evidence="3" type="ORF">FYJ39_16170</name>
</gene>
<comment type="similarity">
    <text evidence="1">Belongs to the initiator RepB protein family.</text>
</comment>
<accession>A0A7X2TEK8</accession>
<dbReference type="InterPro" id="IPR036390">
    <property type="entry name" value="WH_DNA-bd_sf"/>
</dbReference>
<evidence type="ECO:0000313" key="4">
    <source>
        <dbReference type="Proteomes" id="UP000429958"/>
    </source>
</evidence>
<dbReference type="RefSeq" id="WP_154473496.1">
    <property type="nucleotide sequence ID" value="NZ_VUMD01000017.1"/>
</dbReference>
<reference evidence="3 4" key="1">
    <citation type="submission" date="2019-08" db="EMBL/GenBank/DDBJ databases">
        <title>In-depth cultivation of the pig gut microbiome towards novel bacterial diversity and tailored functional studies.</title>
        <authorList>
            <person name="Wylensek D."/>
            <person name="Hitch T.C.A."/>
            <person name="Clavel T."/>
        </authorList>
    </citation>
    <scope>NUCLEOTIDE SEQUENCE [LARGE SCALE GENOMIC DNA]</scope>
    <source>
        <strain evidence="3 4">WCA-389-WT-23D1</strain>
    </source>
</reference>
<dbReference type="EMBL" id="VUMD01000017">
    <property type="protein sequence ID" value="MSS38051.1"/>
    <property type="molecule type" value="Genomic_DNA"/>
</dbReference>
<evidence type="ECO:0000256" key="1">
    <source>
        <dbReference type="ARBA" id="ARBA00038283"/>
    </source>
</evidence>
<dbReference type="Pfam" id="PF21205">
    <property type="entry name" value="Rep3_C"/>
    <property type="match status" value="1"/>
</dbReference>
<dbReference type="SUPFAM" id="SSF46785">
    <property type="entry name" value="Winged helix' DNA-binding domain"/>
    <property type="match status" value="2"/>
</dbReference>
<dbReference type="GO" id="GO:0003887">
    <property type="term" value="F:DNA-directed DNA polymerase activity"/>
    <property type="evidence" value="ECO:0007669"/>
    <property type="project" value="InterPro"/>
</dbReference>
<organism evidence="3 4">
    <name type="scientific">Clostridium porci</name>
    <dbReference type="NCBI Taxonomy" id="2605778"/>
    <lineage>
        <taxon>Bacteria</taxon>
        <taxon>Bacillati</taxon>
        <taxon>Bacillota</taxon>
        <taxon>Clostridia</taxon>
        <taxon>Eubacteriales</taxon>
        <taxon>Clostridiaceae</taxon>
        <taxon>Clostridium</taxon>
    </lineage>
</organism>
<evidence type="ECO:0000313" key="3">
    <source>
        <dbReference type="EMBL" id="MSS38051.1"/>
    </source>
</evidence>
<dbReference type="AlphaFoldDB" id="A0A7X2TEK8"/>
<dbReference type="Gene3D" id="1.10.10.10">
    <property type="entry name" value="Winged helix-like DNA-binding domain superfamily/Winged helix DNA-binding domain"/>
    <property type="match status" value="2"/>
</dbReference>
<proteinExistence type="inferred from homology"/>
<dbReference type="InterPro" id="IPR000525">
    <property type="entry name" value="Initiator_Rep_WH1"/>
</dbReference>
<comment type="caution">
    <text evidence="3">The sequence shown here is derived from an EMBL/GenBank/DDBJ whole genome shotgun (WGS) entry which is preliminary data.</text>
</comment>
<keyword evidence="4" id="KW-1185">Reference proteome</keyword>
<dbReference type="GO" id="GO:0006270">
    <property type="term" value="P:DNA replication initiation"/>
    <property type="evidence" value="ECO:0007669"/>
    <property type="project" value="InterPro"/>
</dbReference>
<dbReference type="InterPro" id="IPR036388">
    <property type="entry name" value="WH-like_DNA-bd_sf"/>
</dbReference>
<feature type="domain" description="Initiator Rep protein WH1" evidence="2">
    <location>
        <begin position="27"/>
        <end position="164"/>
    </location>
</feature>
<evidence type="ECO:0000259" key="2">
    <source>
        <dbReference type="Pfam" id="PF01051"/>
    </source>
</evidence>
<sequence>MTNEDYKLFEANTIAKYGIMPLTGCFLSPIATKALLYLIWKCNSETPGVFDTVKLRPSELCEALGYTKDKNRNFSHNLKKVCDVIQNVMLQPFKICSEDGDKYISFTWIQTMAVDLKNDSMWIRFNTDLGMYFGSELQKSFTVVKLKYLNRLKTSAAVILYPFFCRYAGMGSFNYGVEDLTILLTGDKQCDYKHLKRNYLLPAIEAINTWTDIRVEFIENKKERRVSSLSFSIYSEPGLPELESYMEFHQLKPSEVSAMNYDEDWMGAYRYNMAKQKYELLSVS</sequence>
<dbReference type="Pfam" id="PF01051">
    <property type="entry name" value="Rep3_N"/>
    <property type="match status" value="1"/>
</dbReference>
<dbReference type="Proteomes" id="UP000429958">
    <property type="component" value="Unassembled WGS sequence"/>
</dbReference>
<name>A0A7X2TEK8_9CLOT</name>